<keyword evidence="1" id="KW-0812">Transmembrane</keyword>
<dbReference type="KEGG" id="kbi:30208491"/>
<proteinExistence type="predicted"/>
<evidence type="ECO:0000313" key="4">
    <source>
        <dbReference type="Proteomes" id="UP000092730"/>
    </source>
</evidence>
<feature type="transmembrane region" description="Helical" evidence="1">
    <location>
        <begin position="86"/>
        <end position="104"/>
    </location>
</feature>
<reference evidence="2" key="1">
    <citation type="submission" date="2013-07" db="EMBL/GenBank/DDBJ databases">
        <title>The Genome Sequence of Cryptococcus bestiolae CBS10118.</title>
        <authorList>
            <consortium name="The Broad Institute Genome Sequencing Platform"/>
            <person name="Cuomo C."/>
            <person name="Litvintseva A."/>
            <person name="Chen Y."/>
            <person name="Heitman J."/>
            <person name="Sun S."/>
            <person name="Springer D."/>
            <person name="Dromer F."/>
            <person name="Young S.K."/>
            <person name="Zeng Q."/>
            <person name="Gargeya S."/>
            <person name="Fitzgerald M."/>
            <person name="Abouelleil A."/>
            <person name="Alvarado L."/>
            <person name="Berlin A.M."/>
            <person name="Chapman S.B."/>
            <person name="Dewar J."/>
            <person name="Goldberg J."/>
            <person name="Griggs A."/>
            <person name="Gujja S."/>
            <person name="Hansen M."/>
            <person name="Howarth C."/>
            <person name="Imamovic A."/>
            <person name="Larimer J."/>
            <person name="McCowan C."/>
            <person name="Murphy C."/>
            <person name="Pearson M."/>
            <person name="Priest M."/>
            <person name="Roberts A."/>
            <person name="Saif S."/>
            <person name="Shea T."/>
            <person name="Sykes S."/>
            <person name="Wortman J."/>
            <person name="Nusbaum C."/>
            <person name="Birren B."/>
        </authorList>
    </citation>
    <scope>NUCLEOTIDE SEQUENCE [LARGE SCALE GENOMIC DNA]</scope>
    <source>
        <strain evidence="2">CBS 10118</strain>
    </source>
</reference>
<evidence type="ECO:0000313" key="2">
    <source>
        <dbReference type="EMBL" id="OCF26408.1"/>
    </source>
</evidence>
<reference evidence="2" key="3">
    <citation type="submission" date="2014-01" db="EMBL/GenBank/DDBJ databases">
        <title>Evolution of pathogenesis and genome organization in the Tremellales.</title>
        <authorList>
            <person name="Cuomo C."/>
            <person name="Litvintseva A."/>
            <person name="Heitman J."/>
            <person name="Chen Y."/>
            <person name="Sun S."/>
            <person name="Springer D."/>
            <person name="Dromer F."/>
            <person name="Young S."/>
            <person name="Zeng Q."/>
            <person name="Chapman S."/>
            <person name="Gujja S."/>
            <person name="Saif S."/>
            <person name="Birren B."/>
        </authorList>
    </citation>
    <scope>NUCLEOTIDE SEQUENCE</scope>
    <source>
        <strain evidence="2">CBS 10118</strain>
    </source>
</reference>
<dbReference type="EMBL" id="CP144541">
    <property type="protein sequence ID" value="WVW78756.1"/>
    <property type="molecule type" value="Genomic_DNA"/>
</dbReference>
<dbReference type="RefSeq" id="XP_019047478.1">
    <property type="nucleotide sequence ID" value="XM_019190730.1"/>
</dbReference>
<accession>A0A1B9G5Y0</accession>
<keyword evidence="1" id="KW-0472">Membrane</keyword>
<sequence>MSHYDWPLSPVYELPIFPSSSSLGFEPISEIPCYEPTSLSFALNMNMRKARSTVLALLRSQDEPQITTAPKHRLKHARDWMTLRRVVPVLTILLIILTFSYLAVRREPLPEWRYERRDGVVFEELSGMGMGVPTGFAE</sequence>
<dbReference type="GeneID" id="30208491"/>
<organism evidence="2">
    <name type="scientific">Kwoniella bestiolae CBS 10118</name>
    <dbReference type="NCBI Taxonomy" id="1296100"/>
    <lineage>
        <taxon>Eukaryota</taxon>
        <taxon>Fungi</taxon>
        <taxon>Dikarya</taxon>
        <taxon>Basidiomycota</taxon>
        <taxon>Agaricomycotina</taxon>
        <taxon>Tremellomycetes</taxon>
        <taxon>Tremellales</taxon>
        <taxon>Cryptococcaceae</taxon>
        <taxon>Kwoniella</taxon>
    </lineage>
</organism>
<protein>
    <submittedName>
        <fullName evidence="2">Uncharacterized protein</fullName>
    </submittedName>
</protein>
<keyword evidence="4" id="KW-1185">Reference proteome</keyword>
<reference evidence="3" key="4">
    <citation type="submission" date="2024-02" db="EMBL/GenBank/DDBJ databases">
        <title>Comparative genomics of Cryptococcus and Kwoniella reveals pathogenesis evolution and contrasting modes of karyotype evolution via chromosome fusion or intercentromeric recombination.</title>
        <authorList>
            <person name="Coelho M.A."/>
            <person name="David-Palma M."/>
            <person name="Shea T."/>
            <person name="Bowers K."/>
            <person name="McGinley-Smith S."/>
            <person name="Mohammad A.W."/>
            <person name="Gnirke A."/>
            <person name="Yurkov A.M."/>
            <person name="Nowrousian M."/>
            <person name="Sun S."/>
            <person name="Cuomo C.A."/>
            <person name="Heitman J."/>
        </authorList>
    </citation>
    <scope>NUCLEOTIDE SEQUENCE</scope>
    <source>
        <strain evidence="3">CBS 10118</strain>
    </source>
</reference>
<evidence type="ECO:0000313" key="3">
    <source>
        <dbReference type="EMBL" id="WVW78756.1"/>
    </source>
</evidence>
<dbReference type="EMBL" id="KI894020">
    <property type="protein sequence ID" value="OCF26408.1"/>
    <property type="molecule type" value="Genomic_DNA"/>
</dbReference>
<dbReference type="OrthoDB" id="10494578at2759"/>
<keyword evidence="1" id="KW-1133">Transmembrane helix</keyword>
<dbReference type="VEuPathDB" id="FungiDB:I302_04092"/>
<gene>
    <name evidence="2" type="ORF">I302_04092</name>
    <name evidence="3" type="ORF">I302_100717</name>
</gene>
<evidence type="ECO:0000256" key="1">
    <source>
        <dbReference type="SAM" id="Phobius"/>
    </source>
</evidence>
<dbReference type="AlphaFoldDB" id="A0A1B9G5Y0"/>
<dbReference type="Proteomes" id="UP000092730">
    <property type="component" value="Chromosome 1"/>
</dbReference>
<name>A0A1B9G5Y0_9TREE</name>
<reference evidence="3" key="2">
    <citation type="submission" date="2013-07" db="EMBL/GenBank/DDBJ databases">
        <authorList>
            <consortium name="The Broad Institute Genome Sequencing Platform"/>
            <person name="Cuomo C."/>
            <person name="Litvintseva A."/>
            <person name="Chen Y."/>
            <person name="Heitman J."/>
            <person name="Sun S."/>
            <person name="Springer D."/>
            <person name="Dromer F."/>
            <person name="Young S.K."/>
            <person name="Zeng Q."/>
            <person name="Gargeya S."/>
            <person name="Fitzgerald M."/>
            <person name="Abouelleil A."/>
            <person name="Alvarado L."/>
            <person name="Berlin A.M."/>
            <person name="Chapman S.B."/>
            <person name="Dewar J."/>
            <person name="Goldberg J."/>
            <person name="Griggs A."/>
            <person name="Gujja S."/>
            <person name="Hansen M."/>
            <person name="Howarth C."/>
            <person name="Imamovic A."/>
            <person name="Larimer J."/>
            <person name="McCowan C."/>
            <person name="Murphy C."/>
            <person name="Pearson M."/>
            <person name="Priest M."/>
            <person name="Roberts A."/>
            <person name="Saif S."/>
            <person name="Shea T."/>
            <person name="Sykes S."/>
            <person name="Wortman J."/>
            <person name="Nusbaum C."/>
            <person name="Birren B."/>
        </authorList>
    </citation>
    <scope>NUCLEOTIDE SEQUENCE</scope>
    <source>
        <strain evidence="3">CBS 10118</strain>
    </source>
</reference>